<dbReference type="GO" id="GO:1904047">
    <property type="term" value="F:S-adenosyl-L-methionine binding"/>
    <property type="evidence" value="ECO:0007669"/>
    <property type="project" value="UniProtKB-UniRule"/>
</dbReference>
<organism evidence="5">
    <name type="scientific">Staphylococcus aureus</name>
    <dbReference type="NCBI Taxonomy" id="1280"/>
    <lineage>
        <taxon>Bacteria</taxon>
        <taxon>Bacillati</taxon>
        <taxon>Bacillota</taxon>
        <taxon>Bacilli</taxon>
        <taxon>Bacillales</taxon>
        <taxon>Staphylococcaceae</taxon>
        <taxon>Staphylococcus</taxon>
    </lineage>
</organism>
<comment type="caution">
    <text evidence="3">Lacks conserved residue(s) required for the propagation of feature annotation.</text>
</comment>
<dbReference type="InterPro" id="IPR041698">
    <property type="entry name" value="Methyltransf_25"/>
</dbReference>
<dbReference type="GO" id="GO:0002098">
    <property type="term" value="P:tRNA wobble uridine modification"/>
    <property type="evidence" value="ECO:0007669"/>
    <property type="project" value="InterPro"/>
</dbReference>
<reference evidence="5" key="1">
    <citation type="journal article" date="2017" name="FEMS Microbiol. Lett.">
        <title>First report of sasX-positive methicillin-resistant Staphylococcus aureus in Japan.</title>
        <authorList>
            <person name="Nakaminami H."/>
            <person name="Ito T."/>
            <person name="Han X."/>
            <person name="Ito A."/>
            <person name="Matsuo M."/>
            <person name="Uehara Y."/>
            <person name="Baba T."/>
            <person name="Hiramatsu K."/>
            <person name="Noguchi N."/>
        </authorList>
    </citation>
    <scope>NUCLEOTIDE SEQUENCE</scope>
    <source>
        <strain evidence="5">TOHH628</strain>
    </source>
</reference>
<keyword evidence="5" id="KW-0489">Methyltransferase</keyword>
<evidence type="ECO:0000313" key="5">
    <source>
        <dbReference type="EMBL" id="BBA25340.1"/>
    </source>
</evidence>
<feature type="binding site" evidence="3">
    <location>
        <position position="33"/>
    </location>
    <ligand>
        <name>S-adenosyl-L-methionine</name>
        <dbReference type="ChEBI" id="CHEBI:59789"/>
    </ligand>
</feature>
<sequence>MRKMNYNPFQWTFKSEQTTNEFNEHVEKSVPFYKEIHKIVKIIGGFFVEDDTNVYDIGSSTGNLLKGMSNILKRNANYIGIDNSIYMNQVAMNDADNDNIKILSEDVQDFKFTNASYITSILTLQFINIEDREKILKNVYQGLNKGGAFILVEKVNGEFVQSHEIMNQIYHDFKLENGLTYEEVIKKSQSIRGVLKPLTLEQNKRMLEEAGFKDIDTWFKWNNFVGIIAVK</sequence>
<dbReference type="HAMAP" id="MF_01589">
    <property type="entry name" value="Cx_SAM_synthase"/>
    <property type="match status" value="1"/>
</dbReference>
<dbReference type="PANTHER" id="PTHR43861">
    <property type="entry name" value="TRANS-ACONITATE 2-METHYLTRANSFERASE-RELATED"/>
    <property type="match status" value="1"/>
</dbReference>
<protein>
    <recommendedName>
        <fullName evidence="3">Carboxy-S-adenosyl-L-methionine synthase</fullName>
        <shortName evidence="3">Cx-SAM synthase</shortName>
        <ecNumber evidence="3">2.1.3.-</ecNumber>
    </recommendedName>
</protein>
<feature type="binding site" evidence="3">
    <location>
        <begin position="106"/>
        <end position="107"/>
    </location>
    <ligand>
        <name>S-adenosyl-L-methionine</name>
        <dbReference type="ChEBI" id="CHEBI:59789"/>
    </ligand>
</feature>
<evidence type="ECO:0000259" key="4">
    <source>
        <dbReference type="Pfam" id="PF13649"/>
    </source>
</evidence>
<dbReference type="GO" id="GO:0008168">
    <property type="term" value="F:methyltransferase activity"/>
    <property type="evidence" value="ECO:0007669"/>
    <property type="project" value="UniProtKB-KW"/>
</dbReference>
<name>A0A224B0Q0_STAAU</name>
<feature type="binding site" evidence="3">
    <location>
        <begin position="58"/>
        <end position="60"/>
    </location>
    <ligand>
        <name>S-adenosyl-L-methionine</name>
        <dbReference type="ChEBI" id="CHEBI:59789"/>
    </ligand>
</feature>
<proteinExistence type="inferred from homology"/>
<dbReference type="CDD" id="cd02440">
    <property type="entry name" value="AdoMet_MTases"/>
    <property type="match status" value="1"/>
</dbReference>
<evidence type="ECO:0000256" key="3">
    <source>
        <dbReference type="HAMAP-Rule" id="MF_01589"/>
    </source>
</evidence>
<dbReference type="Pfam" id="PF13649">
    <property type="entry name" value="Methyltransf_25"/>
    <property type="match status" value="1"/>
</dbReference>
<gene>
    <name evidence="3" type="primary">cmoA</name>
</gene>
<comment type="similarity">
    <text evidence="3">Belongs to the class I-like SAM-binding methyltransferase superfamily. Cx-SAM synthase family.</text>
</comment>
<dbReference type="Gene3D" id="3.40.50.150">
    <property type="entry name" value="Vaccinia Virus protein VP39"/>
    <property type="match status" value="1"/>
</dbReference>
<evidence type="ECO:0000256" key="1">
    <source>
        <dbReference type="ARBA" id="ARBA00022679"/>
    </source>
</evidence>
<dbReference type="PANTHER" id="PTHR43861:SF2">
    <property type="entry name" value="CARBOXY-S-ADENOSYL-L-METHIONINE SYNTHASE"/>
    <property type="match status" value="1"/>
</dbReference>
<dbReference type="SUPFAM" id="SSF53335">
    <property type="entry name" value="S-adenosyl-L-methionine-dependent methyltransferases"/>
    <property type="match status" value="1"/>
</dbReference>
<dbReference type="AlphaFoldDB" id="A0A224B0Q0"/>
<dbReference type="InterPro" id="IPR029063">
    <property type="entry name" value="SAM-dependent_MTases_sf"/>
</dbReference>
<keyword evidence="2 3" id="KW-0949">S-adenosyl-L-methionine</keyword>
<dbReference type="EMBL" id="LC036194">
    <property type="protein sequence ID" value="BBA25340.1"/>
    <property type="molecule type" value="Genomic_DNA"/>
</dbReference>
<accession>A0A224B0Q0</accession>
<dbReference type="GO" id="GO:0016743">
    <property type="term" value="F:carboxyl- or carbamoyltransferase activity"/>
    <property type="evidence" value="ECO:0007669"/>
    <property type="project" value="UniProtKB-UniRule"/>
</dbReference>
<dbReference type="GO" id="GO:0032259">
    <property type="term" value="P:methylation"/>
    <property type="evidence" value="ECO:0007669"/>
    <property type="project" value="UniProtKB-KW"/>
</dbReference>
<comment type="catalytic activity">
    <reaction evidence="3">
        <text>prephenate + S-adenosyl-L-methionine = carboxy-S-adenosyl-L-methionine + 3-phenylpyruvate + H2O</text>
        <dbReference type="Rhea" id="RHEA:51692"/>
        <dbReference type="ChEBI" id="CHEBI:15377"/>
        <dbReference type="ChEBI" id="CHEBI:18005"/>
        <dbReference type="ChEBI" id="CHEBI:29934"/>
        <dbReference type="ChEBI" id="CHEBI:59789"/>
        <dbReference type="ChEBI" id="CHEBI:134278"/>
    </reaction>
</comment>
<evidence type="ECO:0000256" key="2">
    <source>
        <dbReference type="ARBA" id="ARBA00022691"/>
    </source>
</evidence>
<keyword evidence="1 3" id="KW-0808">Transferase</keyword>
<feature type="domain" description="Methyltransferase" evidence="4">
    <location>
        <begin position="54"/>
        <end position="147"/>
    </location>
</feature>
<feature type="binding site" evidence="3">
    <location>
        <begin position="82"/>
        <end position="83"/>
    </location>
    <ligand>
        <name>S-adenosyl-L-methionine</name>
        <dbReference type="ChEBI" id="CHEBI:59789"/>
    </ligand>
</feature>
<dbReference type="InterPro" id="IPR005271">
    <property type="entry name" value="CmoA"/>
</dbReference>
<comment type="function">
    <text evidence="3">Catalyzes the conversion of S-adenosyl-L-methionine (SAM) to carboxy-S-adenosyl-L-methionine (Cx-SAM).</text>
</comment>
<dbReference type="EC" id="2.1.3.-" evidence="3"/>